<comment type="cofactor">
    <cofactor evidence="1">
        <name>Mg(2+)</name>
        <dbReference type="ChEBI" id="CHEBI:18420"/>
    </cofactor>
</comment>
<dbReference type="GO" id="GO:0004659">
    <property type="term" value="F:prenyltransferase activity"/>
    <property type="evidence" value="ECO:0007669"/>
    <property type="project" value="InterPro"/>
</dbReference>
<evidence type="ECO:0000256" key="5">
    <source>
        <dbReference type="ARBA" id="ARBA00022842"/>
    </source>
</evidence>
<dbReference type="EMBL" id="QGTQ01000006">
    <property type="protein sequence ID" value="PWW04840.1"/>
    <property type="molecule type" value="Genomic_DNA"/>
</dbReference>
<proteinExistence type="inferred from homology"/>
<dbReference type="GO" id="GO:0046872">
    <property type="term" value="F:metal ion binding"/>
    <property type="evidence" value="ECO:0007669"/>
    <property type="project" value="UniProtKB-KW"/>
</dbReference>
<keyword evidence="4" id="KW-0479">Metal-binding</keyword>
<dbReference type="Gene3D" id="1.10.600.10">
    <property type="entry name" value="Farnesyl Diphosphate Synthase"/>
    <property type="match status" value="1"/>
</dbReference>
<evidence type="ECO:0000256" key="4">
    <source>
        <dbReference type="ARBA" id="ARBA00022723"/>
    </source>
</evidence>
<dbReference type="AlphaFoldDB" id="A0A2V2YUQ2"/>
<evidence type="ECO:0000256" key="6">
    <source>
        <dbReference type="ARBA" id="ARBA00023229"/>
    </source>
</evidence>
<dbReference type="SFLD" id="SFLDS00005">
    <property type="entry name" value="Isoprenoid_Synthase_Type_I"/>
    <property type="match status" value="1"/>
</dbReference>
<dbReference type="RefSeq" id="WP_110043947.1">
    <property type="nucleotide sequence ID" value="NZ_CP054612.1"/>
</dbReference>
<keyword evidence="6" id="KW-0414">Isoprene biosynthesis</keyword>
<organism evidence="7 8">
    <name type="scientific">Paenibacillus cellulosilyticus</name>
    <dbReference type="NCBI Taxonomy" id="375489"/>
    <lineage>
        <taxon>Bacteria</taxon>
        <taxon>Bacillati</taxon>
        <taxon>Bacillota</taxon>
        <taxon>Bacilli</taxon>
        <taxon>Bacillales</taxon>
        <taxon>Paenibacillaceae</taxon>
        <taxon>Paenibacillus</taxon>
    </lineage>
</organism>
<sequence length="794" mass="90906">MNVQFIVHADTRYGLAEHQAAQYFAKLHEQLQSKSYITALTEDIQQWKRSHIRSRSWVSFLTRGRRKSNAADYHRYIQWLNHTDKLEAYLDRSVSYIYMRDLGMALDDPKVKTRIQRVVTDVKHRLTRSAETGRGETPTFISMVELYRWAQKEGIETAVIWALGKLKNVADHIPEGMNAEHAQRKLIKIIVGVVMHAVEALTEQQPPSERSRRLDEAIRLGYSYGLTYPFVDDLLDAQVLSKEEKAQYSRMIREALLSGTVPAMSEWGGPSEHMLRFIHAELREAFEYIKNHQQSDTQQLFFEQAYVFFHSQEIDRAKAMTNATYTNEELYIPIILKSASSRLIARSVLDTDEDEGFEYRTFHYGIYNQLADDFADLFDDQQEGAVTPFTYYLAHREQRSDLINPFELYWTVITHLIHDVYHNDPKAREVILNRAINGLKRCKMRLGKEAYNRLMAIFAPDAPAFNRLIQQMVRQADDVEFFDKLIRDQLVSHLREEGKQKDQFAETVRVAKEQINSTLQIAKSEDMLPMKEMLIDAANYSLAGDGKRLRPVLTWVMGVHEFGLQASSIVPLLRSLEYMHTASLIFDDLPSQDNADIRRGRATLHQVYDSATAELTGLLLIQRATQEQASLHGFDPNHVLALIRYSAQKAEELCAGQAMDLSAKKMALTQEQLNAICYYKTGIAFEAALVMPAILAQVNEQEIAGLKAYAYHAGIAFQIKDDLLDAEGDAQLLGKPVGQDMENDRSTFVTVLGRDGANKAMLEHYCLAMAALHSLSLRTAFLEHLLNYIIHRDR</sequence>
<evidence type="ECO:0000313" key="8">
    <source>
        <dbReference type="Proteomes" id="UP000246635"/>
    </source>
</evidence>
<dbReference type="Proteomes" id="UP000246635">
    <property type="component" value="Unassembled WGS sequence"/>
</dbReference>
<dbReference type="SUPFAM" id="SSF48576">
    <property type="entry name" value="Terpenoid synthases"/>
    <property type="match status" value="2"/>
</dbReference>
<dbReference type="OrthoDB" id="9805316at2"/>
<dbReference type="InterPro" id="IPR033749">
    <property type="entry name" value="Polyprenyl_synt_CS"/>
</dbReference>
<dbReference type="Pfam" id="PF00348">
    <property type="entry name" value="polyprenyl_synt"/>
    <property type="match status" value="1"/>
</dbReference>
<accession>A0A2V2YUQ2</accession>
<dbReference type="InterPro" id="IPR008949">
    <property type="entry name" value="Isoprenoid_synthase_dom_sf"/>
</dbReference>
<comment type="caution">
    <text evidence="7">The sequence shown here is derived from an EMBL/GenBank/DDBJ whole genome shotgun (WGS) entry which is preliminary data.</text>
</comment>
<evidence type="ECO:0000256" key="2">
    <source>
        <dbReference type="ARBA" id="ARBA00006706"/>
    </source>
</evidence>
<name>A0A2V2YUQ2_9BACL</name>
<keyword evidence="8" id="KW-1185">Reference proteome</keyword>
<comment type="similarity">
    <text evidence="2">Belongs to the FPP/GGPP synthase family.</text>
</comment>
<dbReference type="PROSITE" id="PS00723">
    <property type="entry name" value="POLYPRENYL_SYNTHASE_1"/>
    <property type="match status" value="1"/>
</dbReference>
<reference evidence="7 8" key="1">
    <citation type="submission" date="2018-05" db="EMBL/GenBank/DDBJ databases">
        <title>Genomic Encyclopedia of Type Strains, Phase III (KMG-III): the genomes of soil and plant-associated and newly described type strains.</title>
        <authorList>
            <person name="Whitman W."/>
        </authorList>
    </citation>
    <scope>NUCLEOTIDE SEQUENCE [LARGE SCALE GENOMIC DNA]</scope>
    <source>
        <strain evidence="7 8">CECT 5696</strain>
    </source>
</reference>
<dbReference type="PANTHER" id="PTHR43281:SF1">
    <property type="entry name" value="FARNESYL DIPHOSPHATE SYNTHASE"/>
    <property type="match status" value="1"/>
</dbReference>
<keyword evidence="3" id="KW-0808">Transferase</keyword>
<dbReference type="PANTHER" id="PTHR43281">
    <property type="entry name" value="FARNESYL DIPHOSPHATE SYNTHASE"/>
    <property type="match status" value="1"/>
</dbReference>
<dbReference type="CDD" id="cd00685">
    <property type="entry name" value="Trans_IPPS_HT"/>
    <property type="match status" value="1"/>
</dbReference>
<gene>
    <name evidence="7" type="ORF">DFQ01_106124</name>
</gene>
<protein>
    <submittedName>
        <fullName evidence="7">Geranylgeranyl pyrophosphate synthase</fullName>
    </submittedName>
</protein>
<evidence type="ECO:0000313" key="7">
    <source>
        <dbReference type="EMBL" id="PWW04840.1"/>
    </source>
</evidence>
<dbReference type="InterPro" id="IPR000092">
    <property type="entry name" value="Polyprenyl_synt"/>
</dbReference>
<keyword evidence="5" id="KW-0460">Magnesium</keyword>
<dbReference type="GO" id="GO:0008299">
    <property type="term" value="P:isoprenoid biosynthetic process"/>
    <property type="evidence" value="ECO:0007669"/>
    <property type="project" value="UniProtKB-KW"/>
</dbReference>
<evidence type="ECO:0000256" key="1">
    <source>
        <dbReference type="ARBA" id="ARBA00001946"/>
    </source>
</evidence>
<evidence type="ECO:0000256" key="3">
    <source>
        <dbReference type="ARBA" id="ARBA00022679"/>
    </source>
</evidence>